<name>A0ABU6P2R2_9BACI</name>
<sequence length="364" mass="42113">MLLFIAVILLYNVLLFYIGWNGWKWLQTIIKINKPFKYIYWFLFFLLGYSPILKRFLEDYFNLTWVGAIWLGLFYFLIFLLPLANLFVFLMRFTNIQREKVTKRTGFAVMAIVCCLFIYGAYNAYTPVVRTYEINIPKHVEGKKEFNIVMASDMHFGVLSGSKHAENLVKEINSLNPDFVLFPGDIIDDDLNMFLAKGIPPILKQIKAPVYMSLGNHDREVTEELMKSFRESGMDVLFDEVLVLDNGITLVGRKDKGYREEVRLKLNDLMKNVDLNKPVILMDHQPYDFDIAEENGVDLLVSGHTHRGQIAPGHLITQKIYENDWGYLRKGNLHTIVSSGYGFWGTPIRIGSQSEIVQIHATFK</sequence>
<feature type="transmembrane region" description="Helical" evidence="1">
    <location>
        <begin position="6"/>
        <end position="26"/>
    </location>
</feature>
<dbReference type="Gene3D" id="3.60.21.10">
    <property type="match status" value="1"/>
</dbReference>
<gene>
    <name evidence="3" type="ORF">P9271_14010</name>
</gene>
<feature type="domain" description="Calcineurin-like phosphoesterase" evidence="2">
    <location>
        <begin position="147"/>
        <end position="307"/>
    </location>
</feature>
<dbReference type="InterPro" id="IPR029052">
    <property type="entry name" value="Metallo-depent_PP-like"/>
</dbReference>
<evidence type="ECO:0000256" key="1">
    <source>
        <dbReference type="SAM" id="Phobius"/>
    </source>
</evidence>
<dbReference type="InterPro" id="IPR004843">
    <property type="entry name" value="Calcineurin-like_PHP"/>
</dbReference>
<organism evidence="3 4">
    <name type="scientific">Metabacillus fastidiosus</name>
    <dbReference type="NCBI Taxonomy" id="1458"/>
    <lineage>
        <taxon>Bacteria</taxon>
        <taxon>Bacillati</taxon>
        <taxon>Bacillota</taxon>
        <taxon>Bacilli</taxon>
        <taxon>Bacillales</taxon>
        <taxon>Bacillaceae</taxon>
        <taxon>Metabacillus</taxon>
    </lineage>
</organism>
<dbReference type="EMBL" id="JARTFS010000011">
    <property type="protein sequence ID" value="MED4402431.1"/>
    <property type="molecule type" value="Genomic_DNA"/>
</dbReference>
<dbReference type="CDD" id="cd07385">
    <property type="entry name" value="MPP_YkuE_C"/>
    <property type="match status" value="1"/>
</dbReference>
<dbReference type="PANTHER" id="PTHR31302">
    <property type="entry name" value="TRANSMEMBRANE PROTEIN WITH METALLOPHOSPHOESTERASE DOMAIN-RELATED"/>
    <property type="match status" value="1"/>
</dbReference>
<dbReference type="PANTHER" id="PTHR31302:SF0">
    <property type="entry name" value="TRANSMEMBRANE PROTEIN WITH METALLOPHOSPHOESTERASE DOMAIN"/>
    <property type="match status" value="1"/>
</dbReference>
<keyword evidence="1" id="KW-1133">Transmembrane helix</keyword>
<dbReference type="InterPro" id="IPR051158">
    <property type="entry name" value="Metallophosphoesterase_sf"/>
</dbReference>
<dbReference type="Pfam" id="PF00149">
    <property type="entry name" value="Metallophos"/>
    <property type="match status" value="1"/>
</dbReference>
<evidence type="ECO:0000313" key="4">
    <source>
        <dbReference type="Proteomes" id="UP001342826"/>
    </source>
</evidence>
<dbReference type="RefSeq" id="WP_328015430.1">
    <property type="nucleotide sequence ID" value="NZ_JARTFS010000011.1"/>
</dbReference>
<comment type="caution">
    <text evidence="3">The sequence shown here is derived from an EMBL/GenBank/DDBJ whole genome shotgun (WGS) entry which is preliminary data.</text>
</comment>
<evidence type="ECO:0000313" key="3">
    <source>
        <dbReference type="EMBL" id="MED4402431.1"/>
    </source>
</evidence>
<dbReference type="SUPFAM" id="SSF56300">
    <property type="entry name" value="Metallo-dependent phosphatases"/>
    <property type="match status" value="1"/>
</dbReference>
<feature type="transmembrane region" description="Helical" evidence="1">
    <location>
        <begin position="105"/>
        <end position="125"/>
    </location>
</feature>
<keyword evidence="4" id="KW-1185">Reference proteome</keyword>
<feature type="transmembrane region" description="Helical" evidence="1">
    <location>
        <begin position="69"/>
        <end position="93"/>
    </location>
</feature>
<evidence type="ECO:0000259" key="2">
    <source>
        <dbReference type="Pfam" id="PF00149"/>
    </source>
</evidence>
<dbReference type="Proteomes" id="UP001342826">
    <property type="component" value="Unassembled WGS sequence"/>
</dbReference>
<keyword evidence="1" id="KW-0812">Transmembrane</keyword>
<protein>
    <submittedName>
        <fullName evidence="3">Metallophosphoesterase</fullName>
    </submittedName>
</protein>
<proteinExistence type="predicted"/>
<keyword evidence="1" id="KW-0472">Membrane</keyword>
<accession>A0ABU6P2R2</accession>
<reference evidence="3 4" key="1">
    <citation type="submission" date="2023-03" db="EMBL/GenBank/DDBJ databases">
        <title>Bacillus Genome Sequencing.</title>
        <authorList>
            <person name="Dunlap C."/>
        </authorList>
    </citation>
    <scope>NUCLEOTIDE SEQUENCE [LARGE SCALE GENOMIC DNA]</scope>
    <source>
        <strain evidence="3 4">NRS-1717</strain>
    </source>
</reference>
<feature type="transmembrane region" description="Helical" evidence="1">
    <location>
        <begin position="38"/>
        <end position="57"/>
    </location>
</feature>